<feature type="domain" description="UvrD-like helicase C-terminal" evidence="15">
    <location>
        <begin position="632"/>
        <end position="947"/>
    </location>
</feature>
<comment type="similarity">
    <text evidence="1">Belongs to the helicase family. UvrD subfamily.</text>
</comment>
<dbReference type="PANTHER" id="PTHR11070">
    <property type="entry name" value="UVRD / RECB / PCRA DNA HELICASE FAMILY MEMBER"/>
    <property type="match status" value="1"/>
</dbReference>
<keyword evidence="2 11" id="KW-0547">Nucleotide-binding</keyword>
<evidence type="ECO:0000256" key="10">
    <source>
        <dbReference type="ARBA" id="ARBA00048988"/>
    </source>
</evidence>
<dbReference type="InterPro" id="IPR014016">
    <property type="entry name" value="UvrD-like_ATP-bd"/>
</dbReference>
<feature type="compositionally biased region" description="Basic and acidic residues" evidence="12">
    <location>
        <begin position="1137"/>
        <end position="1146"/>
    </location>
</feature>
<dbReference type="CDD" id="cd17932">
    <property type="entry name" value="DEXQc_UvrD"/>
    <property type="match status" value="1"/>
</dbReference>
<dbReference type="OrthoDB" id="1470711at2759"/>
<dbReference type="SUPFAM" id="SSF52540">
    <property type="entry name" value="P-loop containing nucleoside triphosphate hydrolases"/>
    <property type="match status" value="1"/>
</dbReference>
<dbReference type="Gene3D" id="3.90.70.10">
    <property type="entry name" value="Cysteine proteinases"/>
    <property type="match status" value="1"/>
</dbReference>
<dbReference type="CDD" id="cd02257">
    <property type="entry name" value="Peptidase_C19"/>
    <property type="match status" value="1"/>
</dbReference>
<dbReference type="Gene3D" id="1.10.486.10">
    <property type="entry name" value="PCRA, domain 4"/>
    <property type="match status" value="1"/>
</dbReference>
<dbReference type="InterPro" id="IPR000212">
    <property type="entry name" value="DNA_helicase_UvrD/REP"/>
</dbReference>
<evidence type="ECO:0000256" key="11">
    <source>
        <dbReference type="PROSITE-ProRule" id="PRU00560"/>
    </source>
</evidence>
<feature type="domain" description="UvrD-like helicase ATP-binding" evidence="14">
    <location>
        <begin position="356"/>
        <end position="631"/>
    </location>
</feature>
<evidence type="ECO:0000259" key="13">
    <source>
        <dbReference type="PROSITE" id="PS50235"/>
    </source>
</evidence>
<dbReference type="PROSITE" id="PS51198">
    <property type="entry name" value="UVRD_HELICASE_ATP_BIND"/>
    <property type="match status" value="1"/>
</dbReference>
<protein>
    <recommendedName>
        <fullName evidence="9">DNA 3'-5' helicase</fullName>
        <ecNumber evidence="9">5.6.2.4</ecNumber>
    </recommendedName>
</protein>
<dbReference type="InterPro" id="IPR013986">
    <property type="entry name" value="DExx_box_DNA_helicase_dom_sf"/>
</dbReference>
<dbReference type="PANTHER" id="PTHR11070:SF2">
    <property type="entry name" value="ATP-DEPENDENT DNA HELICASE SRS2"/>
    <property type="match status" value="1"/>
</dbReference>
<accession>A0A9W7SLW9</accession>
<dbReference type="EMBL" id="RIBY02002200">
    <property type="protein sequence ID" value="KAH9822916.1"/>
    <property type="molecule type" value="Genomic_DNA"/>
</dbReference>
<dbReference type="CDD" id="cd18807">
    <property type="entry name" value="SF1_C_UvrD"/>
    <property type="match status" value="1"/>
</dbReference>
<dbReference type="GO" id="GO:0005634">
    <property type="term" value="C:nucleus"/>
    <property type="evidence" value="ECO:0007669"/>
    <property type="project" value="TreeGrafter"/>
</dbReference>
<dbReference type="InterPro" id="IPR001394">
    <property type="entry name" value="Peptidase_C19_UCH"/>
</dbReference>
<dbReference type="Pfam" id="PF00580">
    <property type="entry name" value="UvrD-helicase"/>
    <property type="match status" value="1"/>
</dbReference>
<dbReference type="Proteomes" id="UP001138500">
    <property type="component" value="Unassembled WGS sequence"/>
</dbReference>
<feature type="region of interest" description="Disordered" evidence="12">
    <location>
        <begin position="1"/>
        <end position="39"/>
    </location>
</feature>
<dbReference type="GO" id="GO:0043138">
    <property type="term" value="F:3'-5' DNA helicase activity"/>
    <property type="evidence" value="ECO:0007669"/>
    <property type="project" value="UniProtKB-EC"/>
</dbReference>
<dbReference type="InterPro" id="IPR038765">
    <property type="entry name" value="Papain-like_cys_pep_sf"/>
</dbReference>
<dbReference type="GO" id="GO:0000725">
    <property type="term" value="P:recombinational repair"/>
    <property type="evidence" value="ECO:0007669"/>
    <property type="project" value="TreeGrafter"/>
</dbReference>
<gene>
    <name evidence="16" type="ORF">Tdes44962_MAKER00744</name>
</gene>
<proteinExistence type="inferred from homology"/>
<dbReference type="GO" id="GO:0003677">
    <property type="term" value="F:DNA binding"/>
    <property type="evidence" value="ECO:0007669"/>
    <property type="project" value="UniProtKB-KW"/>
</dbReference>
<dbReference type="EC" id="5.6.2.4" evidence="9"/>
<keyword evidence="3 11" id="KW-0378">Hydrolase</keyword>
<evidence type="ECO:0000256" key="4">
    <source>
        <dbReference type="ARBA" id="ARBA00022806"/>
    </source>
</evidence>
<evidence type="ECO:0000313" key="16">
    <source>
        <dbReference type="EMBL" id="KAH9822916.1"/>
    </source>
</evidence>
<feature type="region of interest" description="Disordered" evidence="12">
    <location>
        <begin position="1137"/>
        <end position="1326"/>
    </location>
</feature>
<evidence type="ECO:0000313" key="17">
    <source>
        <dbReference type="Proteomes" id="UP001138500"/>
    </source>
</evidence>
<sequence length="1326" mass="146503">MAPKKSATNKKKTSPEADNKQRGRSAKTSGVSKPSPKFVKGLRSNTNACFSHAYVQALAAALSTGGAQSAGRHILGDATDLPELNVVGSRASRHKNTAIKQLQDRIAQGGPEVSVSRRLSALLDSIRNPECSKTNQLLQDFQAVVAHSSESRASFTGETQEDVSEYHLRVNEALKDDAHCADPAALSDEFDFFASESSTCKKCGTSRNVHDIPNNNHHIIYLATASQKKTSISDLFSRSTSTDVDSNEPCAKCDGTAFSRDTKFTRLPRTITVHINRSMDGSYSKDKTPIDYSSKTIEINGSVHNLFAVIQHGGKNTRKGHYAIFRKVSYSNGSHRWYLIDGEEVREVPDEAVADDGLNNNQRDAVTAPDKVLQVLAPPGSGKTKTLTARVAYLISEQHLKPWNIVVCTFTNKAANEMKDRIRGFIGYEVARQLKLGTFHSIALRYLRSYGQYIGLEKDFGIADSNDSKAIVNRIIKQHDLTIDGGVARGRISSLKAQGIGSEHHRRTASKQKEHEQDFALVYSEYEATLQASKLLDYDDILLRCCDLLRAQPGCVSNVEALLIDEFQDTNHIQYELMGLFSGHRNHITIVGDPDQSIYGWRSAETKNLIKMKKQWSETRTINLKENYRSSGAILHAAQHIIEQDQSRPPKKLQATHSPGLRPVLRKVPSPAAEARWLVSEVKRIRALTGGLLEYSDFAVLLRSAYLSRPIEAALGEEGVPYRMIGGTKFYDRAEVKLVLDYLRVLEQPDNSEAVSRIINTPARRIGDKTVESLQVEARRKCVSLWNHVLSIAQGECGSATKLTEPSRKGLEAFTNIILSVRKRMVNAGGERLALPDLLNILLKKLSFQEYLKKKYPEDHETRWANVEELLAQASEASAPEALQSMIQEDVLPAIHGLDQREQDPAEDALSVFLANIALTSSAEDKAEHSGKKIEQITLSTIHGAKGLEWPVVFIPGCYEGSIPSTRSEDTDEERRLLYVAMTRAQAVLYLSCPLKNSRREESILSNFLAVSGVSSFFEEHGPSLSPQLVGGLAVTLRRDSPALTAIEQAKSALGRDEDNYWPLNGEEPLEEKARWDHGRSDGCATGPQRPASVFSSALVTMQRQESFSTASMSTRPGFVSATTQYNEFLEEVQLRKVDRRSEQGRSDAQTKPTKGRKRQLEGQGAITSFFGKGPRSSTQDAPTAEAETAPPSERAKQPLQEIKNPQPLAPATSVDMPKPLLSQHKPRSTPMFSRPMPASRQQPPALVQQWMDSPSPPPQPNEQETGEMLRRGAASVEPVKEAATRPAATLHTTSMQSIAPQRKTLGTRGPLKPWSARSTKSRHLN</sequence>
<evidence type="ECO:0000256" key="3">
    <source>
        <dbReference type="ARBA" id="ARBA00022801"/>
    </source>
</evidence>
<evidence type="ECO:0000256" key="7">
    <source>
        <dbReference type="ARBA" id="ARBA00023235"/>
    </source>
</evidence>
<feature type="binding site" evidence="11">
    <location>
        <begin position="377"/>
        <end position="384"/>
    </location>
    <ligand>
        <name>ATP</name>
        <dbReference type="ChEBI" id="CHEBI:30616"/>
    </ligand>
</feature>
<evidence type="ECO:0000256" key="2">
    <source>
        <dbReference type="ARBA" id="ARBA00022741"/>
    </source>
</evidence>
<evidence type="ECO:0000256" key="6">
    <source>
        <dbReference type="ARBA" id="ARBA00023125"/>
    </source>
</evidence>
<evidence type="ECO:0000256" key="8">
    <source>
        <dbReference type="ARBA" id="ARBA00034617"/>
    </source>
</evidence>
<evidence type="ECO:0000256" key="1">
    <source>
        <dbReference type="ARBA" id="ARBA00009922"/>
    </source>
</evidence>
<feature type="compositionally biased region" description="Low complexity" evidence="12">
    <location>
        <begin position="1182"/>
        <end position="1192"/>
    </location>
</feature>
<evidence type="ECO:0000256" key="9">
    <source>
        <dbReference type="ARBA" id="ARBA00034808"/>
    </source>
</evidence>
<dbReference type="Gene3D" id="1.10.10.160">
    <property type="match status" value="1"/>
</dbReference>
<evidence type="ECO:0000259" key="14">
    <source>
        <dbReference type="PROSITE" id="PS51198"/>
    </source>
</evidence>
<reference evidence="16 17" key="1">
    <citation type="journal article" date="2018" name="IMA Fungus">
        <title>IMA Genome-F 10: Nine draft genome sequences of Claviceps purpurea s.lat., including C. arundinis, C. humidiphila, and C. cf. spartinae, pseudomolecules for the pitch canker pathogen Fusarium circinatum, draft genome of Davidsoniella eucalypti, Grosmannia galeiformis, Quambalaria eucalypti, and Teratosphaeria destructans.</title>
        <authorList>
            <person name="Wingfield B.D."/>
            <person name="Liu M."/>
            <person name="Nguyen H.D."/>
            <person name="Lane F.A."/>
            <person name="Morgan S.W."/>
            <person name="De Vos L."/>
            <person name="Wilken P.M."/>
            <person name="Duong T.A."/>
            <person name="Aylward J."/>
            <person name="Coetzee M.P."/>
            <person name="Dadej K."/>
            <person name="De Beer Z.W."/>
            <person name="Findlay W."/>
            <person name="Havenga M."/>
            <person name="Kolarik M."/>
            <person name="Menzies J.G."/>
            <person name="Naidoo K."/>
            <person name="Pochopski O."/>
            <person name="Shoukouhi P."/>
            <person name="Santana Q.C."/>
            <person name="Seifert K.A."/>
            <person name="Soal N."/>
            <person name="Steenkamp E.T."/>
            <person name="Tatham C.T."/>
            <person name="van der Nest M.A."/>
            <person name="Wingfield M.J."/>
        </authorList>
    </citation>
    <scope>NUCLEOTIDE SEQUENCE [LARGE SCALE GENOMIC DNA]</scope>
    <source>
        <strain evidence="16">CMW44962</strain>
    </source>
</reference>
<reference evidence="16 17" key="2">
    <citation type="journal article" date="2021" name="Curr. Genet.">
        <title>Genetic response to nitrogen starvation in the aggressive Eucalyptus foliar pathogen Teratosphaeria destructans.</title>
        <authorList>
            <person name="Havenga M."/>
            <person name="Wingfield B.D."/>
            <person name="Wingfield M.J."/>
            <person name="Dreyer L.L."/>
            <person name="Roets F."/>
            <person name="Aylward J."/>
        </authorList>
    </citation>
    <scope>NUCLEOTIDE SEQUENCE [LARGE SCALE GENOMIC DNA]</scope>
    <source>
        <strain evidence="16">CMW44962</strain>
    </source>
</reference>
<dbReference type="GO" id="GO:0016579">
    <property type="term" value="P:protein deubiquitination"/>
    <property type="evidence" value="ECO:0007669"/>
    <property type="project" value="InterPro"/>
</dbReference>
<evidence type="ECO:0000259" key="15">
    <source>
        <dbReference type="PROSITE" id="PS51217"/>
    </source>
</evidence>
<keyword evidence="7" id="KW-0413">Isomerase</keyword>
<dbReference type="SUPFAM" id="SSF54001">
    <property type="entry name" value="Cysteine proteinases"/>
    <property type="match status" value="1"/>
</dbReference>
<feature type="domain" description="USP" evidence="13">
    <location>
        <begin position="40"/>
        <end position="365"/>
    </location>
</feature>
<dbReference type="InterPro" id="IPR014017">
    <property type="entry name" value="DNA_helicase_UvrD-like_C"/>
</dbReference>
<evidence type="ECO:0000256" key="12">
    <source>
        <dbReference type="SAM" id="MobiDB-lite"/>
    </source>
</evidence>
<keyword evidence="5 11" id="KW-0067">ATP-binding</keyword>
<dbReference type="Gene3D" id="3.40.50.300">
    <property type="entry name" value="P-loop containing nucleotide triphosphate hydrolases"/>
    <property type="match status" value="2"/>
</dbReference>
<dbReference type="GO" id="GO:0004843">
    <property type="term" value="F:cysteine-type deubiquitinase activity"/>
    <property type="evidence" value="ECO:0007669"/>
    <property type="project" value="InterPro"/>
</dbReference>
<dbReference type="Pfam" id="PF00443">
    <property type="entry name" value="UCH"/>
    <property type="match status" value="1"/>
</dbReference>
<dbReference type="Pfam" id="PF13361">
    <property type="entry name" value="UvrD_C"/>
    <property type="match status" value="1"/>
</dbReference>
<comment type="caution">
    <text evidence="16">The sequence shown here is derived from an EMBL/GenBank/DDBJ whole genome shotgun (WGS) entry which is preliminary data.</text>
</comment>
<dbReference type="InterPro" id="IPR027417">
    <property type="entry name" value="P-loop_NTPase"/>
</dbReference>
<organism evidence="16 17">
    <name type="scientific">Teratosphaeria destructans</name>
    <dbReference type="NCBI Taxonomy" id="418781"/>
    <lineage>
        <taxon>Eukaryota</taxon>
        <taxon>Fungi</taxon>
        <taxon>Dikarya</taxon>
        <taxon>Ascomycota</taxon>
        <taxon>Pezizomycotina</taxon>
        <taxon>Dothideomycetes</taxon>
        <taxon>Dothideomycetidae</taxon>
        <taxon>Mycosphaerellales</taxon>
        <taxon>Teratosphaeriaceae</taxon>
        <taxon>Teratosphaeria</taxon>
    </lineage>
</organism>
<keyword evidence="6" id="KW-0238">DNA-binding</keyword>
<dbReference type="InterPro" id="IPR028889">
    <property type="entry name" value="USP"/>
</dbReference>
<evidence type="ECO:0000256" key="5">
    <source>
        <dbReference type="ARBA" id="ARBA00022840"/>
    </source>
</evidence>
<dbReference type="PROSITE" id="PS50235">
    <property type="entry name" value="USP_3"/>
    <property type="match status" value="1"/>
</dbReference>
<dbReference type="GO" id="GO:0005524">
    <property type="term" value="F:ATP binding"/>
    <property type="evidence" value="ECO:0007669"/>
    <property type="project" value="UniProtKB-UniRule"/>
</dbReference>
<keyword evidence="4 11" id="KW-0347">Helicase</keyword>
<dbReference type="PROSITE" id="PS51217">
    <property type="entry name" value="UVRD_HELICASE_CTER"/>
    <property type="match status" value="1"/>
</dbReference>
<keyword evidence="17" id="KW-1185">Reference proteome</keyword>
<feature type="compositionally biased region" description="Polar residues" evidence="12">
    <location>
        <begin position="1291"/>
        <end position="1300"/>
    </location>
</feature>
<comment type="catalytic activity">
    <reaction evidence="8">
        <text>Couples ATP hydrolysis with the unwinding of duplex DNA by translocating in the 3'-5' direction.</text>
        <dbReference type="EC" id="5.6.2.4"/>
    </reaction>
</comment>
<comment type="catalytic activity">
    <reaction evidence="10">
        <text>ATP + H2O = ADP + phosphate + H(+)</text>
        <dbReference type="Rhea" id="RHEA:13065"/>
        <dbReference type="ChEBI" id="CHEBI:15377"/>
        <dbReference type="ChEBI" id="CHEBI:15378"/>
        <dbReference type="ChEBI" id="CHEBI:30616"/>
        <dbReference type="ChEBI" id="CHEBI:43474"/>
        <dbReference type="ChEBI" id="CHEBI:456216"/>
        <dbReference type="EC" id="5.6.2.4"/>
    </reaction>
</comment>
<name>A0A9W7SLW9_9PEZI</name>